<evidence type="ECO:0000313" key="2">
    <source>
        <dbReference type="EMBL" id="CUN30627.1"/>
    </source>
</evidence>
<feature type="transmembrane region" description="Helical" evidence="1">
    <location>
        <begin position="229"/>
        <end position="247"/>
    </location>
</feature>
<proteinExistence type="predicted"/>
<dbReference type="Proteomes" id="UP000283501">
    <property type="component" value="Unassembled WGS sequence"/>
</dbReference>
<reference evidence="3 5" key="2">
    <citation type="submission" date="2018-08" db="EMBL/GenBank/DDBJ databases">
        <title>A genome reference for cultivated species of the human gut microbiota.</title>
        <authorList>
            <person name="Zou Y."/>
            <person name="Xue W."/>
            <person name="Luo G."/>
        </authorList>
    </citation>
    <scope>NUCLEOTIDE SEQUENCE [LARGE SCALE GENOMIC DNA]</scope>
    <source>
        <strain evidence="3 5">AM26-2LB</strain>
    </source>
</reference>
<dbReference type="AlphaFoldDB" id="A0A173VWU8"/>
<dbReference type="EMBL" id="CYXM01000039">
    <property type="protein sequence ID" value="CUN30627.1"/>
    <property type="molecule type" value="Genomic_DNA"/>
</dbReference>
<evidence type="ECO:0000313" key="3">
    <source>
        <dbReference type="EMBL" id="RHF07985.1"/>
    </source>
</evidence>
<feature type="transmembrane region" description="Helical" evidence="1">
    <location>
        <begin position="161"/>
        <end position="178"/>
    </location>
</feature>
<evidence type="ECO:0000313" key="5">
    <source>
        <dbReference type="Proteomes" id="UP000283501"/>
    </source>
</evidence>
<feature type="transmembrane region" description="Helical" evidence="1">
    <location>
        <begin position="253"/>
        <end position="271"/>
    </location>
</feature>
<dbReference type="Proteomes" id="UP000095673">
    <property type="component" value="Unassembled WGS sequence"/>
</dbReference>
<evidence type="ECO:0000256" key="1">
    <source>
        <dbReference type="SAM" id="Phobius"/>
    </source>
</evidence>
<keyword evidence="1" id="KW-0812">Transmembrane</keyword>
<dbReference type="RefSeq" id="WP_055238875.1">
    <property type="nucleotide sequence ID" value="NZ_CYXM01000039.1"/>
</dbReference>
<gene>
    <name evidence="3" type="ORF">DW703_02175</name>
    <name evidence="2" type="ORF">ERS852580_03567</name>
</gene>
<evidence type="ECO:0000313" key="4">
    <source>
        <dbReference type="Proteomes" id="UP000095673"/>
    </source>
</evidence>
<keyword evidence="1" id="KW-1133">Transmembrane helix</keyword>
<name>A0A173VWU8_9FIRM</name>
<reference evidence="2 4" key="1">
    <citation type="submission" date="2015-09" db="EMBL/GenBank/DDBJ databases">
        <authorList>
            <consortium name="Pathogen Informatics"/>
        </authorList>
    </citation>
    <scope>NUCLEOTIDE SEQUENCE [LARGE SCALE GENOMIC DNA]</scope>
    <source>
        <strain evidence="2 4">2789STDY5834968</strain>
    </source>
</reference>
<keyword evidence="1" id="KW-0472">Membrane</keyword>
<protein>
    <submittedName>
        <fullName evidence="2">Uncharacterized protein</fullName>
    </submittedName>
</protein>
<feature type="transmembrane region" description="Helical" evidence="1">
    <location>
        <begin position="12"/>
        <end position="33"/>
    </location>
</feature>
<dbReference type="EMBL" id="QSKY01000002">
    <property type="protein sequence ID" value="RHF07985.1"/>
    <property type="molecule type" value="Genomic_DNA"/>
</dbReference>
<sequence length="310" mass="36271">MKRNISISYRTICAGIFVIISIIILAINGISLFKYDNATDYEKSALRPGEYVKFQLMDYLSKPLDKYNSDVSSGQCEVEVTFFGDYYVYNIPYMDNTYVRVKVYDKNLEEQIEGKVDLIGKVLPEKDVSMEWYEQVPDFSLSSLKKGICIQEVDCKKYQNMLWLGGIMLCVSVAVLLHDYRVNRATIITEEGRIAHTNLPDYDLAYTLEYNLRKYKELEKIQIQNRKKIFWIVLFELTGVWFCINFYYWEIKVIGVVFILCGLKIGWNIFINSDLSVAVRLSELFGLDTVSQRKEHLLSYIHELEKRVSR</sequence>
<organism evidence="2 4">
    <name type="scientific">Agathobacter rectalis</name>
    <dbReference type="NCBI Taxonomy" id="39491"/>
    <lineage>
        <taxon>Bacteria</taxon>
        <taxon>Bacillati</taxon>
        <taxon>Bacillota</taxon>
        <taxon>Clostridia</taxon>
        <taxon>Lachnospirales</taxon>
        <taxon>Lachnospiraceae</taxon>
        <taxon>Agathobacter</taxon>
    </lineage>
</organism>
<accession>A0A173VWU8</accession>